<evidence type="ECO:0000256" key="1">
    <source>
        <dbReference type="SAM" id="MobiDB-lite"/>
    </source>
</evidence>
<dbReference type="AlphaFoldDB" id="A0A371GG39"/>
<evidence type="ECO:0000313" key="2">
    <source>
        <dbReference type="EMBL" id="RDX89293.1"/>
    </source>
</evidence>
<gene>
    <name evidence="2" type="ORF">CR513_28997</name>
</gene>
<proteinExistence type="predicted"/>
<feature type="non-terminal residue" evidence="2">
    <location>
        <position position="1"/>
    </location>
</feature>
<feature type="compositionally biased region" description="Polar residues" evidence="1">
    <location>
        <begin position="59"/>
        <end position="69"/>
    </location>
</feature>
<evidence type="ECO:0000313" key="3">
    <source>
        <dbReference type="Proteomes" id="UP000257109"/>
    </source>
</evidence>
<feature type="compositionally biased region" description="Basic residues" evidence="1">
    <location>
        <begin position="80"/>
        <end position="95"/>
    </location>
</feature>
<accession>A0A371GG39</accession>
<dbReference type="EMBL" id="QJKJ01005710">
    <property type="protein sequence ID" value="RDX89293.1"/>
    <property type="molecule type" value="Genomic_DNA"/>
</dbReference>
<keyword evidence="3" id="KW-1185">Reference proteome</keyword>
<organism evidence="2 3">
    <name type="scientific">Mucuna pruriens</name>
    <name type="common">Velvet bean</name>
    <name type="synonym">Dolichos pruriens</name>
    <dbReference type="NCBI Taxonomy" id="157652"/>
    <lineage>
        <taxon>Eukaryota</taxon>
        <taxon>Viridiplantae</taxon>
        <taxon>Streptophyta</taxon>
        <taxon>Embryophyta</taxon>
        <taxon>Tracheophyta</taxon>
        <taxon>Spermatophyta</taxon>
        <taxon>Magnoliopsida</taxon>
        <taxon>eudicotyledons</taxon>
        <taxon>Gunneridae</taxon>
        <taxon>Pentapetalae</taxon>
        <taxon>rosids</taxon>
        <taxon>fabids</taxon>
        <taxon>Fabales</taxon>
        <taxon>Fabaceae</taxon>
        <taxon>Papilionoideae</taxon>
        <taxon>50 kb inversion clade</taxon>
        <taxon>NPAAA clade</taxon>
        <taxon>indigoferoid/millettioid clade</taxon>
        <taxon>Phaseoleae</taxon>
        <taxon>Mucuna</taxon>
    </lineage>
</organism>
<dbReference type="Proteomes" id="UP000257109">
    <property type="component" value="Unassembled WGS sequence"/>
</dbReference>
<name>A0A371GG39_MUCPR</name>
<feature type="compositionally biased region" description="Low complexity" evidence="1">
    <location>
        <begin position="1"/>
        <end position="16"/>
    </location>
</feature>
<sequence length="95" mass="10526">MAENSDSNSASNNLLNIGANESELGHDPKHHSGPPRVLLPAELSQELDQEAHDRGPHQKPQQRVASNGTRLKIPLQVSRVQKRYAHQKARPSKQP</sequence>
<comment type="caution">
    <text evidence="2">The sequence shown here is derived from an EMBL/GenBank/DDBJ whole genome shotgun (WGS) entry which is preliminary data.</text>
</comment>
<protein>
    <submittedName>
        <fullName evidence="2">Uncharacterized protein</fullName>
    </submittedName>
</protein>
<reference evidence="2" key="1">
    <citation type="submission" date="2018-05" db="EMBL/GenBank/DDBJ databases">
        <title>Draft genome of Mucuna pruriens seed.</title>
        <authorList>
            <person name="Nnadi N.E."/>
            <person name="Vos R."/>
            <person name="Hasami M.H."/>
            <person name="Devisetty U.K."/>
            <person name="Aguiy J.C."/>
        </authorList>
    </citation>
    <scope>NUCLEOTIDE SEQUENCE [LARGE SCALE GENOMIC DNA]</scope>
    <source>
        <strain evidence="2">JCA_2017</strain>
    </source>
</reference>
<feature type="region of interest" description="Disordered" evidence="1">
    <location>
        <begin position="1"/>
        <end position="95"/>
    </location>
</feature>